<feature type="compositionally biased region" description="Basic and acidic residues" evidence="3">
    <location>
        <begin position="274"/>
        <end position="307"/>
    </location>
</feature>
<evidence type="ECO:0000256" key="3">
    <source>
        <dbReference type="SAM" id="MobiDB-lite"/>
    </source>
</evidence>
<evidence type="ECO:0000256" key="2">
    <source>
        <dbReference type="ARBA" id="ARBA00023054"/>
    </source>
</evidence>
<feature type="region of interest" description="Disordered" evidence="3">
    <location>
        <begin position="370"/>
        <end position="671"/>
    </location>
</feature>
<gene>
    <name evidence="4" type="primary">ccdc9</name>
</gene>
<feature type="compositionally biased region" description="Gly residues" evidence="3">
    <location>
        <begin position="223"/>
        <end position="236"/>
    </location>
</feature>
<feature type="compositionally biased region" description="Basic and acidic residues" evidence="3">
    <location>
        <begin position="384"/>
        <end position="397"/>
    </location>
</feature>
<feature type="compositionally biased region" description="Polar residues" evidence="3">
    <location>
        <begin position="553"/>
        <end position="567"/>
    </location>
</feature>
<dbReference type="InterPro" id="IPR029336">
    <property type="entry name" value="DUF4594"/>
</dbReference>
<proteinExistence type="predicted"/>
<keyword evidence="1" id="KW-0597">Phosphoprotein</keyword>
<feature type="compositionally biased region" description="Basic and acidic residues" evidence="3">
    <location>
        <begin position="469"/>
        <end position="494"/>
    </location>
</feature>
<dbReference type="AlphaFoldDB" id="A0A803J2P0"/>
<feature type="compositionally biased region" description="Polar residues" evidence="3">
    <location>
        <begin position="91"/>
        <end position="122"/>
    </location>
</feature>
<feature type="compositionally biased region" description="Basic and acidic residues" evidence="3">
    <location>
        <begin position="404"/>
        <end position="413"/>
    </location>
</feature>
<accession>A0A803J2P0</accession>
<feature type="region of interest" description="Disordered" evidence="3">
    <location>
        <begin position="685"/>
        <end position="735"/>
    </location>
</feature>
<feature type="compositionally biased region" description="Basic and acidic residues" evidence="3">
    <location>
        <begin position="60"/>
        <end position="74"/>
    </location>
</feature>
<feature type="compositionally biased region" description="Basic and acidic residues" evidence="3">
    <location>
        <begin position="245"/>
        <end position="259"/>
    </location>
</feature>
<feature type="region of interest" description="Disordered" evidence="3">
    <location>
        <begin position="274"/>
        <end position="352"/>
    </location>
</feature>
<reference evidence="4" key="1">
    <citation type="journal article" date="2010" name="Science">
        <title>The genome of the Western clawed frog Xenopus tropicalis.</title>
        <authorList>
            <person name="Hellsten U."/>
            <person name="Harland R.M."/>
            <person name="Gilchrist M.J."/>
            <person name="Hendrix D."/>
            <person name="Jurka J."/>
            <person name="Kapitonov V."/>
            <person name="Ovcharenko I."/>
            <person name="Putnam N.H."/>
            <person name="Shu S."/>
            <person name="Taher L."/>
            <person name="Blitz I.L."/>
            <person name="Blumberg B."/>
            <person name="Dichmann D.S."/>
            <person name="Dubchak I."/>
            <person name="Amaya E."/>
            <person name="Detter J.C."/>
            <person name="Fletcher R."/>
            <person name="Gerhard D.S."/>
            <person name="Goodstein D."/>
            <person name="Graves T."/>
            <person name="Grigoriev I.V."/>
            <person name="Grimwood J."/>
            <person name="Kawashima T."/>
            <person name="Lindquist E."/>
            <person name="Lucas S.M."/>
            <person name="Mead P.E."/>
            <person name="Mitros T."/>
            <person name="Ogino H."/>
            <person name="Ohta Y."/>
            <person name="Poliakov A.V."/>
            <person name="Pollet N."/>
            <person name="Robert J."/>
            <person name="Salamov A."/>
            <person name="Sater A.K."/>
            <person name="Schmutz J."/>
            <person name="Terry A."/>
            <person name="Vize P.D."/>
            <person name="Warren W.C."/>
            <person name="Wells D."/>
            <person name="Wills A."/>
            <person name="Wilson R.K."/>
            <person name="Zimmerman L.B."/>
            <person name="Zorn A.M."/>
            <person name="Grainger R."/>
            <person name="Grammer T."/>
            <person name="Khokha M.K."/>
            <person name="Richardson P.M."/>
            <person name="Rokhsar D.S."/>
        </authorList>
    </citation>
    <scope>NUCLEOTIDE SEQUENCE [LARGE SCALE GENOMIC DNA]</scope>
    <source>
        <strain evidence="4">Nigerian</strain>
    </source>
</reference>
<dbReference type="PANTHER" id="PTHR15635">
    <property type="entry name" value="COILED-COIL DOMAIN CONTAINING PROTEIN 9"/>
    <property type="match status" value="1"/>
</dbReference>
<reference evidence="4" key="2">
    <citation type="submission" date="2021-03" db="UniProtKB">
        <authorList>
            <consortium name="Ensembl"/>
        </authorList>
    </citation>
    <scope>IDENTIFICATION</scope>
</reference>
<dbReference type="Pfam" id="PF15266">
    <property type="entry name" value="DUF4594"/>
    <property type="match status" value="1"/>
</dbReference>
<feature type="region of interest" description="Disordered" evidence="3">
    <location>
        <begin position="40"/>
        <end position="260"/>
    </location>
</feature>
<protein>
    <submittedName>
        <fullName evidence="4">Coiled-coil domain-containing 9</fullName>
    </submittedName>
</protein>
<feature type="compositionally biased region" description="Acidic residues" evidence="3">
    <location>
        <begin position="495"/>
        <end position="521"/>
    </location>
</feature>
<feature type="compositionally biased region" description="Basic and acidic residues" evidence="3">
    <location>
        <begin position="155"/>
        <end position="172"/>
    </location>
</feature>
<feature type="compositionally biased region" description="Basic and acidic residues" evidence="3">
    <location>
        <begin position="689"/>
        <end position="702"/>
    </location>
</feature>
<keyword evidence="2" id="KW-0175">Coiled coil</keyword>
<dbReference type="GeneTree" id="ENSGT00530000063950"/>
<dbReference type="Ensembl" id="ENSXETT00000113107">
    <property type="protein sequence ID" value="ENSXETP00000102076"/>
    <property type="gene ID" value="ENSXETG00000012173"/>
</dbReference>
<evidence type="ECO:0000313" key="4">
    <source>
        <dbReference type="Ensembl" id="ENSXETP00000102076"/>
    </source>
</evidence>
<feature type="compositionally biased region" description="Basic and acidic residues" evidence="3">
    <location>
        <begin position="715"/>
        <end position="735"/>
    </location>
</feature>
<dbReference type="FunCoup" id="A0A803J2P0">
    <property type="interactions" value="1216"/>
</dbReference>
<dbReference type="Xenbase" id="XB-GENE-5900021">
    <property type="gene designation" value="ccdc9"/>
</dbReference>
<organism evidence="4">
    <name type="scientific">Xenopus tropicalis</name>
    <name type="common">Western clawed frog</name>
    <name type="synonym">Silurana tropicalis</name>
    <dbReference type="NCBI Taxonomy" id="8364"/>
    <lineage>
        <taxon>Eukaryota</taxon>
        <taxon>Metazoa</taxon>
        <taxon>Chordata</taxon>
        <taxon>Craniata</taxon>
        <taxon>Vertebrata</taxon>
        <taxon>Euteleostomi</taxon>
        <taxon>Amphibia</taxon>
        <taxon>Batrachia</taxon>
        <taxon>Anura</taxon>
        <taxon>Pipoidea</taxon>
        <taxon>Pipidae</taxon>
        <taxon>Xenopodinae</taxon>
        <taxon>Xenopus</taxon>
        <taxon>Silurana</taxon>
    </lineage>
</organism>
<evidence type="ECO:0000256" key="1">
    <source>
        <dbReference type="ARBA" id="ARBA00022553"/>
    </source>
</evidence>
<name>A0A803J2P0_XENTR</name>
<feature type="compositionally biased region" description="Basic and acidic residues" evidence="3">
    <location>
        <begin position="620"/>
        <end position="632"/>
    </location>
</feature>
<dbReference type="Bgee" id="ENSXETG00000012173">
    <property type="expression patterns" value="Expressed in 4-cell stage embryo and 12 other cell types or tissues"/>
</dbReference>
<feature type="compositionally biased region" description="Basic and acidic residues" evidence="3">
    <location>
        <begin position="656"/>
        <end position="671"/>
    </location>
</feature>
<sequence>MASVVDLKSKEEKDAELDRKIEALRKKNEALVKRHQLIEEDRRRAEQEGIAITTPRKVKHSEVELDKSRKEKENFSITVDISVGEKRVINNPKSAKTSQPTANKDSTSKSPTQRNSSRTSGHSGHVAHTEHLAEPLNDEDALQSANRRRIPGADGPRKNPHLSEEITEHRAEPFMNDEDALQSAKGRRISGADGPRRNPRLSGEISSPRGGLSHLERSARGSGRVGGTPGRGGGPRGSSEQSLPSDRKTQEWEERRRQNIEMMNEEMEKIAEYERSQRDGIREKNPIRNFLDDPRRIGPFAEVDRKEGSRRHNRNWGGPDFEKVKTGMDKEKESHGRRPAMKDQMDMTMSMTGRERAEYVRWKKEREQIDQERLARHRKPTGQWRREWDAEKTDSMFKDGGSPRVEDEPVSRREKGKRGAPKPPTMGEFFPGNIMESNRKRDRQRGQGQNKPYSMHDSRWEEPEDKEVIEEREKETCVEKATEHVTVEPQKEPETEVSEEVGEEDDDGWEDVGDEEDDQDCSDASLNERGPAEEPPVVLPATSELAANEQMPPIQNETSKLNLTPSKESQDKSAEVQPTSPFLPDTNRITSDWGEEMEMVSPFASSSEDSPPRPATSKDVSTDRGSQDHFTHTDPGPESAVLPTTAEGLTQNVTEDLERTSPESHQANKDIGEKLALEKDMHNVATKNVSDHPPMEDGEKSTDGGSVEVSSIVTDMRRPSSKEPKQVAEEIKPETEVPKPHVKSVYITDFETVCFRKESF</sequence>
<feature type="compositionally biased region" description="Basic and acidic residues" evidence="3">
    <location>
        <begin position="320"/>
        <end position="345"/>
    </location>
</feature>
<dbReference type="PANTHER" id="PTHR15635:SF11">
    <property type="entry name" value="COILED-COIL DOMAIN-CONTAINING PROTEIN 9"/>
    <property type="match status" value="1"/>
</dbReference>
<dbReference type="InParanoid" id="A0A803J2P0"/>